<feature type="transmembrane region" description="Helical" evidence="1">
    <location>
        <begin position="69"/>
        <end position="87"/>
    </location>
</feature>
<accession>A0A0D8FVT4</accession>
<dbReference type="SUPFAM" id="SSF47240">
    <property type="entry name" value="Ferritin-like"/>
    <property type="match status" value="1"/>
</dbReference>
<keyword evidence="1" id="KW-1133">Transmembrane helix</keyword>
<keyword evidence="1" id="KW-0812">Transmembrane</keyword>
<dbReference type="Proteomes" id="UP000032336">
    <property type="component" value="Unassembled WGS sequence"/>
</dbReference>
<dbReference type="InterPro" id="IPR012347">
    <property type="entry name" value="Ferritin-like"/>
</dbReference>
<dbReference type="GeneID" id="78372425"/>
<evidence type="ECO:0000256" key="1">
    <source>
        <dbReference type="SAM" id="Phobius"/>
    </source>
</evidence>
<dbReference type="eggNOG" id="COG1633">
    <property type="taxonomic scope" value="Bacteria"/>
</dbReference>
<dbReference type="EMBL" id="JXUW01000008">
    <property type="protein sequence ID" value="KJE77069.1"/>
    <property type="molecule type" value="Genomic_DNA"/>
</dbReference>
<name>A0A0D8FVT4_9ACTN</name>
<dbReference type="Gene3D" id="1.20.1260.10">
    <property type="match status" value="1"/>
</dbReference>
<gene>
    <name evidence="2" type="ORF">FEAC_11950</name>
</gene>
<dbReference type="AlphaFoldDB" id="A0A0D8FVT4"/>
<protein>
    <recommendedName>
        <fullName evidence="4">Ferritin-like domain protein</fullName>
    </recommendedName>
</protein>
<dbReference type="STRING" id="1121877.FEAC_11950"/>
<dbReference type="Pfam" id="PF13668">
    <property type="entry name" value="Ferritin_2"/>
    <property type="match status" value="1"/>
</dbReference>
<sequence>MTKDTFDPRPLNELIEQSSDIQSDAMRDAREGLAEAVELGKELRSHGELDPYEAEAVAEQRRSMLRTGLFGAGALAAAGFGAALLSLESTPAFASTPTDVQILQSNASIEVLAVNTYKTALTLPYIGGTSANGVVKAFAETTMHQHEQHLSAFNAAVKSLGGTPQNSADPALVPVVKAAVAKITGAEGVVALALELEQAAAETYVKATGVITSKSARTLTASVMGVEAQHASILLAVQALLKANAPQLIALPPNAAALPAAAGSIGFPNAFYPTAGARPLAEGAVK</sequence>
<organism evidence="2 3">
    <name type="scientific">Ferrimicrobium acidiphilum DSM 19497</name>
    <dbReference type="NCBI Taxonomy" id="1121877"/>
    <lineage>
        <taxon>Bacteria</taxon>
        <taxon>Bacillati</taxon>
        <taxon>Actinomycetota</taxon>
        <taxon>Acidimicrobiia</taxon>
        <taxon>Acidimicrobiales</taxon>
        <taxon>Acidimicrobiaceae</taxon>
        <taxon>Ferrimicrobium</taxon>
    </lineage>
</organism>
<evidence type="ECO:0008006" key="4">
    <source>
        <dbReference type="Google" id="ProtNLM"/>
    </source>
</evidence>
<proteinExistence type="predicted"/>
<reference evidence="2 3" key="1">
    <citation type="submission" date="2015-01" db="EMBL/GenBank/DDBJ databases">
        <title>Draft genome of the acidophilic iron oxidizer Ferrimicrobium acidiphilum strain T23.</title>
        <authorList>
            <person name="Poehlein A."/>
            <person name="Eisen S."/>
            <person name="Schloemann M."/>
            <person name="Johnson B.D."/>
            <person name="Daniel R."/>
            <person name="Muehling M."/>
        </authorList>
    </citation>
    <scope>NUCLEOTIDE SEQUENCE [LARGE SCALE GENOMIC DNA]</scope>
    <source>
        <strain evidence="2 3">T23</strain>
    </source>
</reference>
<comment type="caution">
    <text evidence="2">The sequence shown here is derived from an EMBL/GenBank/DDBJ whole genome shotgun (WGS) entry which is preliminary data.</text>
</comment>
<keyword evidence="1" id="KW-0472">Membrane</keyword>
<keyword evidence="3" id="KW-1185">Reference proteome</keyword>
<evidence type="ECO:0000313" key="3">
    <source>
        <dbReference type="Proteomes" id="UP000032336"/>
    </source>
</evidence>
<evidence type="ECO:0000313" key="2">
    <source>
        <dbReference type="EMBL" id="KJE77069.1"/>
    </source>
</evidence>
<dbReference type="RefSeq" id="WP_052565744.1">
    <property type="nucleotide sequence ID" value="NZ_JQKF01000008.1"/>
</dbReference>
<dbReference type="CDD" id="cd00657">
    <property type="entry name" value="Ferritin_like"/>
    <property type="match status" value="1"/>
</dbReference>
<dbReference type="InterPro" id="IPR009078">
    <property type="entry name" value="Ferritin-like_SF"/>
</dbReference>